<keyword evidence="5" id="KW-0963">Cytoplasm</keyword>
<evidence type="ECO:0000256" key="3">
    <source>
        <dbReference type="ARBA" id="ARBA00022840"/>
    </source>
</evidence>
<dbReference type="EC" id="2.7.1.24" evidence="5 6"/>
<evidence type="ECO:0000313" key="8">
    <source>
        <dbReference type="EMBL" id="BBE33125.1"/>
    </source>
</evidence>
<evidence type="ECO:0000313" key="9">
    <source>
        <dbReference type="Proteomes" id="UP000275727"/>
    </source>
</evidence>
<dbReference type="PROSITE" id="PS51219">
    <property type="entry name" value="DPCK"/>
    <property type="match status" value="1"/>
</dbReference>
<evidence type="ECO:0000256" key="6">
    <source>
        <dbReference type="NCBIfam" id="TIGR00152"/>
    </source>
</evidence>
<gene>
    <name evidence="5 8" type="primary">coaE</name>
    <name evidence="8" type="ORF">SmB9_07830</name>
</gene>
<comment type="similarity">
    <text evidence="1 5">Belongs to the CoaE family.</text>
</comment>
<dbReference type="GO" id="GO:0005524">
    <property type="term" value="F:ATP binding"/>
    <property type="evidence" value="ECO:0007669"/>
    <property type="project" value="UniProtKB-UniRule"/>
</dbReference>
<dbReference type="GO" id="GO:0005737">
    <property type="term" value="C:cytoplasm"/>
    <property type="evidence" value="ECO:0007669"/>
    <property type="project" value="UniProtKB-SubCell"/>
</dbReference>
<feature type="binding site" evidence="5">
    <location>
        <begin position="11"/>
        <end position="16"/>
    </location>
    <ligand>
        <name>ATP</name>
        <dbReference type="ChEBI" id="CHEBI:30616"/>
    </ligand>
</feature>
<feature type="region of interest" description="Disordered" evidence="7">
    <location>
        <begin position="209"/>
        <end position="245"/>
    </location>
</feature>
<evidence type="ECO:0000256" key="5">
    <source>
        <dbReference type="HAMAP-Rule" id="MF_00376"/>
    </source>
</evidence>
<accession>A0AAD1D3R2</accession>
<dbReference type="KEGG" id="smic:SmB9_07830"/>
<dbReference type="GO" id="GO:0015937">
    <property type="term" value="P:coenzyme A biosynthetic process"/>
    <property type="evidence" value="ECO:0007669"/>
    <property type="project" value="UniProtKB-UniRule"/>
</dbReference>
<dbReference type="CDD" id="cd02022">
    <property type="entry name" value="DPCK"/>
    <property type="match status" value="1"/>
</dbReference>
<dbReference type="Gene3D" id="3.40.50.300">
    <property type="entry name" value="P-loop containing nucleotide triphosphate hydrolases"/>
    <property type="match status" value="1"/>
</dbReference>
<name>A0AAD1D3R2_SPHMI</name>
<sequence>MIVLGLTGSIGMGKSTVAAMLRRAGVPVFDADAEVHRLQGPGGAAIEAIEAAFPGTTGPKGVDRPKLGAAVFGNTEARRRLEKIVHPLVREAQQAFLAEARQNRAAIVALDIPLLFEGGGHAHVDATIVVSAPAHVQRRRVLARPGMSHEKFAAILATQMRDREKRRRADFVIDTGQSLRETRAEIRHLVSCLRRHGVRYCKSCVKSSSTPRRRVSTRRTGIASAKSVASSSWAGSKRGARSTRT</sequence>
<comment type="subcellular location">
    <subcellularLocation>
        <location evidence="5">Cytoplasm</location>
    </subcellularLocation>
</comment>
<dbReference type="PANTHER" id="PTHR10695">
    <property type="entry name" value="DEPHOSPHO-COA KINASE-RELATED"/>
    <property type="match status" value="1"/>
</dbReference>
<evidence type="ECO:0000256" key="4">
    <source>
        <dbReference type="ARBA" id="ARBA00022993"/>
    </source>
</evidence>
<comment type="catalytic activity">
    <reaction evidence="5">
        <text>3'-dephospho-CoA + ATP = ADP + CoA + H(+)</text>
        <dbReference type="Rhea" id="RHEA:18245"/>
        <dbReference type="ChEBI" id="CHEBI:15378"/>
        <dbReference type="ChEBI" id="CHEBI:30616"/>
        <dbReference type="ChEBI" id="CHEBI:57287"/>
        <dbReference type="ChEBI" id="CHEBI:57328"/>
        <dbReference type="ChEBI" id="CHEBI:456216"/>
        <dbReference type="EC" id="2.7.1.24"/>
    </reaction>
</comment>
<dbReference type="Pfam" id="PF01121">
    <property type="entry name" value="CoaE"/>
    <property type="match status" value="1"/>
</dbReference>
<evidence type="ECO:0000256" key="2">
    <source>
        <dbReference type="ARBA" id="ARBA00022741"/>
    </source>
</evidence>
<keyword evidence="4 5" id="KW-0173">Coenzyme A biosynthesis</keyword>
<keyword evidence="5" id="KW-0808">Transferase</keyword>
<organism evidence="8 9">
    <name type="scientific">Sphingosinicella microcystinivorans</name>
    <dbReference type="NCBI Taxonomy" id="335406"/>
    <lineage>
        <taxon>Bacteria</taxon>
        <taxon>Pseudomonadati</taxon>
        <taxon>Pseudomonadota</taxon>
        <taxon>Alphaproteobacteria</taxon>
        <taxon>Sphingomonadales</taxon>
        <taxon>Sphingosinicellaceae</taxon>
        <taxon>Sphingosinicella</taxon>
    </lineage>
</organism>
<dbReference type="PANTHER" id="PTHR10695:SF46">
    <property type="entry name" value="BIFUNCTIONAL COENZYME A SYNTHASE-RELATED"/>
    <property type="match status" value="1"/>
</dbReference>
<feature type="compositionally biased region" description="Low complexity" evidence="7">
    <location>
        <begin position="218"/>
        <end position="236"/>
    </location>
</feature>
<dbReference type="InterPro" id="IPR027417">
    <property type="entry name" value="P-loop_NTPase"/>
</dbReference>
<dbReference type="NCBIfam" id="TIGR00152">
    <property type="entry name" value="dephospho-CoA kinase"/>
    <property type="match status" value="1"/>
</dbReference>
<keyword evidence="2 5" id="KW-0547">Nucleotide-binding</keyword>
<dbReference type="SUPFAM" id="SSF52540">
    <property type="entry name" value="P-loop containing nucleoside triphosphate hydrolases"/>
    <property type="match status" value="1"/>
</dbReference>
<dbReference type="EMBL" id="AP018711">
    <property type="protein sequence ID" value="BBE33125.1"/>
    <property type="molecule type" value="Genomic_DNA"/>
</dbReference>
<comment type="function">
    <text evidence="5">Catalyzes the phosphorylation of the 3'-hydroxyl group of dephosphocoenzyme A to form coenzyme A.</text>
</comment>
<comment type="pathway">
    <text evidence="5">Cofactor biosynthesis; coenzyme A biosynthesis; CoA from (R)-pantothenate: step 5/5.</text>
</comment>
<dbReference type="Proteomes" id="UP000275727">
    <property type="component" value="Chromosome"/>
</dbReference>
<dbReference type="AlphaFoldDB" id="A0AAD1D3R2"/>
<dbReference type="GO" id="GO:0004140">
    <property type="term" value="F:dephospho-CoA kinase activity"/>
    <property type="evidence" value="ECO:0007669"/>
    <property type="project" value="UniProtKB-UniRule"/>
</dbReference>
<evidence type="ECO:0000256" key="1">
    <source>
        <dbReference type="ARBA" id="ARBA00009018"/>
    </source>
</evidence>
<reference evidence="8 9" key="1">
    <citation type="submission" date="2018-06" db="EMBL/GenBank/DDBJ databases">
        <title>Complete Genome Sequence of the Microcystin-Degrading Bacterium Sphingosinicella microcystinivorans Strain B-9.</title>
        <authorList>
            <person name="Jin H."/>
            <person name="Nishizawa T."/>
            <person name="Guo Y."/>
            <person name="Nishizawa A."/>
            <person name="Park H."/>
            <person name="Kato H."/>
            <person name="Tsuji K."/>
            <person name="Harada K."/>
        </authorList>
    </citation>
    <scope>NUCLEOTIDE SEQUENCE [LARGE SCALE GENOMIC DNA]</scope>
    <source>
        <strain evidence="8 9">B9</strain>
    </source>
</reference>
<dbReference type="HAMAP" id="MF_00376">
    <property type="entry name" value="Dephospho_CoA_kinase"/>
    <property type="match status" value="1"/>
</dbReference>
<keyword evidence="5 8" id="KW-0418">Kinase</keyword>
<keyword evidence="3 5" id="KW-0067">ATP-binding</keyword>
<dbReference type="InterPro" id="IPR001977">
    <property type="entry name" value="Depp_CoAkinase"/>
</dbReference>
<proteinExistence type="inferred from homology"/>
<evidence type="ECO:0000256" key="7">
    <source>
        <dbReference type="SAM" id="MobiDB-lite"/>
    </source>
</evidence>
<protein>
    <recommendedName>
        <fullName evidence="5 6">Dephospho-CoA kinase</fullName>
        <ecNumber evidence="5 6">2.7.1.24</ecNumber>
    </recommendedName>
    <alternativeName>
        <fullName evidence="5">Dephosphocoenzyme A kinase</fullName>
    </alternativeName>
</protein>